<dbReference type="InterPro" id="IPR013103">
    <property type="entry name" value="RVT_2"/>
</dbReference>
<dbReference type="CDD" id="cd09272">
    <property type="entry name" value="RNase_HI_RT_Ty1"/>
    <property type="match status" value="1"/>
</dbReference>
<dbReference type="Pfam" id="PF00098">
    <property type="entry name" value="zf-CCHC"/>
    <property type="match status" value="1"/>
</dbReference>
<evidence type="ECO:0000256" key="5">
    <source>
        <dbReference type="SAM" id="MobiDB-lite"/>
    </source>
</evidence>
<feature type="region of interest" description="Disordered" evidence="5">
    <location>
        <begin position="1846"/>
        <end position="1866"/>
    </location>
</feature>
<dbReference type="Gene3D" id="4.10.60.10">
    <property type="entry name" value="Zinc finger, CCHC-type"/>
    <property type="match status" value="1"/>
</dbReference>
<dbReference type="SUPFAM" id="SSF57756">
    <property type="entry name" value="Retrovirus zinc finger-like domains"/>
    <property type="match status" value="1"/>
</dbReference>
<reference evidence="8" key="1">
    <citation type="journal article" date="2019" name="Sci. Rep.">
        <title>Draft genome of Tanacetum cinerariifolium, the natural source of mosquito coil.</title>
        <authorList>
            <person name="Yamashiro T."/>
            <person name="Shiraishi A."/>
            <person name="Satake H."/>
            <person name="Nakayama K."/>
        </authorList>
    </citation>
    <scope>NUCLEOTIDE SEQUENCE</scope>
</reference>
<dbReference type="PROSITE" id="PS50158">
    <property type="entry name" value="ZF_CCHC"/>
    <property type="match status" value="1"/>
</dbReference>
<keyword evidence="2" id="KW-0378">Hydrolase</keyword>
<dbReference type="Pfam" id="PF07727">
    <property type="entry name" value="RVT_2"/>
    <property type="match status" value="1"/>
</dbReference>
<dbReference type="GO" id="GO:0015074">
    <property type="term" value="P:DNA integration"/>
    <property type="evidence" value="ECO:0007669"/>
    <property type="project" value="InterPro"/>
</dbReference>
<comment type="caution">
    <text evidence="8">The sequence shown here is derived from an EMBL/GenBank/DDBJ whole genome shotgun (WGS) entry which is preliminary data.</text>
</comment>
<dbReference type="SUPFAM" id="SSF53098">
    <property type="entry name" value="Ribonuclease H-like"/>
    <property type="match status" value="1"/>
</dbReference>
<feature type="compositionally biased region" description="Low complexity" evidence="5">
    <location>
        <begin position="1387"/>
        <end position="1412"/>
    </location>
</feature>
<dbReference type="GO" id="GO:0003676">
    <property type="term" value="F:nucleic acid binding"/>
    <property type="evidence" value="ECO:0007669"/>
    <property type="project" value="InterPro"/>
</dbReference>
<dbReference type="GO" id="GO:0008270">
    <property type="term" value="F:zinc ion binding"/>
    <property type="evidence" value="ECO:0007669"/>
    <property type="project" value="UniProtKB-KW"/>
</dbReference>
<evidence type="ECO:0000259" key="7">
    <source>
        <dbReference type="PROSITE" id="PS50994"/>
    </source>
</evidence>
<dbReference type="PANTHER" id="PTHR42648">
    <property type="entry name" value="TRANSPOSASE, PUTATIVE-RELATED"/>
    <property type="match status" value="1"/>
</dbReference>
<dbReference type="GO" id="GO:0016787">
    <property type="term" value="F:hydrolase activity"/>
    <property type="evidence" value="ECO:0007669"/>
    <property type="project" value="UniProtKB-KW"/>
</dbReference>
<organism evidence="8">
    <name type="scientific">Tanacetum cinerariifolium</name>
    <name type="common">Dalmatian daisy</name>
    <name type="synonym">Chrysanthemum cinerariifolium</name>
    <dbReference type="NCBI Taxonomy" id="118510"/>
    <lineage>
        <taxon>Eukaryota</taxon>
        <taxon>Viridiplantae</taxon>
        <taxon>Streptophyta</taxon>
        <taxon>Embryophyta</taxon>
        <taxon>Tracheophyta</taxon>
        <taxon>Spermatophyta</taxon>
        <taxon>Magnoliopsida</taxon>
        <taxon>eudicotyledons</taxon>
        <taxon>Gunneridae</taxon>
        <taxon>Pentapetalae</taxon>
        <taxon>asterids</taxon>
        <taxon>campanulids</taxon>
        <taxon>Asterales</taxon>
        <taxon>Asteraceae</taxon>
        <taxon>Asteroideae</taxon>
        <taxon>Anthemideae</taxon>
        <taxon>Anthemidinae</taxon>
        <taxon>Tanacetum</taxon>
    </lineage>
</organism>
<feature type="coiled-coil region" evidence="4">
    <location>
        <begin position="334"/>
        <end position="368"/>
    </location>
</feature>
<dbReference type="InterPro" id="IPR036397">
    <property type="entry name" value="RNaseH_sf"/>
</dbReference>
<dbReference type="InterPro" id="IPR001584">
    <property type="entry name" value="Integrase_cat-core"/>
</dbReference>
<name>A0A6L2LXL8_TANCI</name>
<dbReference type="InterPro" id="IPR036875">
    <property type="entry name" value="Znf_CCHC_sf"/>
</dbReference>
<evidence type="ECO:0000256" key="4">
    <source>
        <dbReference type="SAM" id="Coils"/>
    </source>
</evidence>
<evidence type="ECO:0000256" key="2">
    <source>
        <dbReference type="ARBA" id="ARBA00022801"/>
    </source>
</evidence>
<feature type="domain" description="Integrase catalytic" evidence="7">
    <location>
        <begin position="573"/>
        <end position="739"/>
    </location>
</feature>
<dbReference type="SMART" id="SM00343">
    <property type="entry name" value="ZnF_C2HC"/>
    <property type="match status" value="1"/>
</dbReference>
<feature type="domain" description="CCHC-type" evidence="6">
    <location>
        <begin position="2025"/>
        <end position="2039"/>
    </location>
</feature>
<keyword evidence="3" id="KW-0863">Zinc-finger</keyword>
<dbReference type="InterPro" id="IPR001878">
    <property type="entry name" value="Znf_CCHC"/>
</dbReference>
<dbReference type="PANTHER" id="PTHR42648:SF32">
    <property type="entry name" value="RIBONUCLEASE H-LIKE DOMAIN, GAG-PRE-INTEGRASE DOMAIN PROTEIN-RELATED"/>
    <property type="match status" value="1"/>
</dbReference>
<gene>
    <name evidence="8" type="ORF">Tci_038008</name>
</gene>
<keyword evidence="4" id="KW-0175">Coiled coil</keyword>
<feature type="region of interest" description="Disordered" evidence="5">
    <location>
        <begin position="1362"/>
        <end position="1459"/>
    </location>
</feature>
<proteinExistence type="predicted"/>
<evidence type="ECO:0000256" key="1">
    <source>
        <dbReference type="ARBA" id="ARBA00022723"/>
    </source>
</evidence>
<keyword evidence="1" id="KW-0479">Metal-binding</keyword>
<dbReference type="Gene3D" id="3.30.420.10">
    <property type="entry name" value="Ribonuclease H-like superfamily/Ribonuclease H"/>
    <property type="match status" value="1"/>
</dbReference>
<dbReference type="Pfam" id="PF00665">
    <property type="entry name" value="rve"/>
    <property type="match status" value="1"/>
</dbReference>
<keyword evidence="3" id="KW-0862">Zinc</keyword>
<accession>A0A6L2LXL8</accession>
<dbReference type="InterPro" id="IPR039537">
    <property type="entry name" value="Retrotran_Ty1/copia-like"/>
</dbReference>
<dbReference type="Pfam" id="PF14223">
    <property type="entry name" value="Retrotran_gag_2"/>
    <property type="match status" value="2"/>
</dbReference>
<evidence type="ECO:0000313" key="8">
    <source>
        <dbReference type="EMBL" id="GEU66030.1"/>
    </source>
</evidence>
<feature type="coiled-coil region" evidence="4">
    <location>
        <begin position="1677"/>
        <end position="1704"/>
    </location>
</feature>
<dbReference type="InterPro" id="IPR012337">
    <property type="entry name" value="RNaseH-like_sf"/>
</dbReference>
<evidence type="ECO:0000256" key="3">
    <source>
        <dbReference type="PROSITE-ProRule" id="PRU00047"/>
    </source>
</evidence>
<dbReference type="PROSITE" id="PS50994">
    <property type="entry name" value="INTEGRASE"/>
    <property type="match status" value="1"/>
</dbReference>
<dbReference type="EMBL" id="BKCJ010005311">
    <property type="protein sequence ID" value="GEU66030.1"/>
    <property type="molecule type" value="Genomic_DNA"/>
</dbReference>
<sequence>MDQPNPTFAKIIILNTGKFKQLKFRIQQYLQNEQYALWEVIEFGNSYKAPLEETCKGPASESSTKKKGRIVVITIEDMQKRRNNEAILKTFGGNEATKKTKKNLLKQQYGNFKAEGLETLEQTFNRLQAIVSHLEFLDVKIEQDDLNQKFLTSLAPEWLMYTVVWRNRDDLDTMSLDDVYNHLKVYEPEVQKKSESNSQNMAFISSSNASSGKGKVHTASVPTASAQVSTASTDVATASLSHDINMALLSMRADRFWKKTGKKITIQGSDVAGFDKSKDWSYMANEEENHALVVDDEVPIEFALMAKSSSGSEKEVEARLVEFKEQEIKFCEKIRALERDVEVRNNKIEYLENELEQVKKEKEGLDNKLTDIVQFPPLAQVYSPPKKDLSWTGLPEFVDDTVTDYSSIMSKPMIKFVKSADYPRVTKTNNTKNTRKLTVKYVEMYRNTTKSPKGNINDKGYWDSGYSRHMTGNISYLSEYEPYNGGYVSFGQGGEKITECIVLGKDFKLKDDTNVLLRTPRQHNMYSTNLNNIVPHKNLTCLVAKASIDESMLWHRRLGKQHKASCKTKLVNSISKPLHTLHMDLFRPTSVSSLNHKWYCLVVTDDFFRITWTFFLRTKDETGSILRNFITEIENLKDLKVKIIRCDNGGEFKNKEMNEFCTKKGIKREFSNARTPQQNRVAERRNRTLIEAARTMLADAKLPVIFWAEAVNTACYVQNMVLVNKSQNKTPYKLFNRRIHAIRFLRPFGCHVMILNTLDHLGKFDAKRDKVVVAGTFSTNILETKNSDGCNADDRESSGISNPTATLKIPSAEQVEPAVSLTMETEIPTVNLPVPTVCLDTSPGSSSDPRIISKGDFSQQETPSLGNALTLSNWFDDIFREEAYLSNMETNIPEEPKKIFDALKDLSWVEPMQEKLLQLKIQNVWILVDCPKRVRPISTKWFLKNKKDERGIVIRNKARLVAQGYTQEEGIDYEEIFAPVARIEAIRLFLAYALFMAFTVYQMDVKSAFIYGTIDEELCREFEALMHEKFQMSAMGELTFFLGLQVLQKKDGVFLLHDKYIGDILKKFGYSDVRPDIMFAVCACARHQMTTKECHLHAVKRIFRYLKGHPKLGLWYPKDSLFYLVAYSDSNYAGATQDRKSTTRHCRFLGRKLISWQCKKHTIVTTSTTEAEYVAAASGCGQVLWIQNQMLDYGNFIMTKLAFCDYYNMIAILEKTEHNINFHQIVDFLEASHIRYALTISPTIHVSHIRQFWSTARVETTNQETKILTTVDGKPRTISESSLRRHLKLNDKEWISSLHCTKLFENLSLMGYNILSNQRFTFQKGQYSHQWKFLIHTIMQCLSPKSTGFNKFSSNIATDVGEGSAISTEPHHTPSPQEQHSPHHDPSSPSHPTTTTEQIPQTPTETPTENPTLRQYSRRATRIAQSKALSSAADEPASLFRDDSQGEAFPTVSSLDARQDKENINKTSALPHESSPSVTSLDADEGSMQQKLQELMELCTGMQRQQTQMVAKIKAQDLEIFGLKARVKILEDKDRGSAEPSQEDAPIKGESMEIKEEVRVERSTKLGSNDTEEMVNVLSSMEAANILTSRVAAVSVFPVAGVLTVGVPTVNKGMEKVVESEVPKKRKLQEQIDVQVAKEIEEEFTRENQRESEQLARDSEIVRLHAEEELKMMIEGMDMGNEVIAKHLQEYEQAEAELTVEERIELINELVKYQDHHAKEDLKGIMQLVTLKEVYVEAMQFDREDLHQLWILVKETLSIKQATKDKEKELWVELKRLFEPLEWKLYDTCGVHHVFTKDQEIFMLVEKNYPLRKGLDTVMICNKLQYLQNKHYALWEVIEFGDSYKAPPEETGKGPASESSTKKKGRTVVITTEDMQKRRNNVKARTTLLLALPDEHQLRFSKYETAQELWEAILKTFETLEQTFNSGKGEVHTASIQVSTVSTDVAAASLSHDTVCTYIASQSNGSLIKYEDITHIDEDDIEEIDIKWNMALLSMRADRFWKKTGKKITIQGSDVVGFDKSKVECFNCHKMGHFARECRAPRSQDRGMIPLLYRGEYSQWVERFMNYLEGQTDGEAMINSIKNGDQPLPRVTQVSIVGTTSTEQPHLKDKSMWSDQEKRVQKIDRLARSLLIQGLPNDIYSLIDSNKTAKDLWDALARHMLGSEYGEQDRKAAVLYEYETFKATEGEFLLDTYIRYLQVINDLKKCGYSKDNCELNFYKIKKMLMMGSKKKTVVVTSDPLALIAEKTNVSRSKEKVIVSSDSEGSEIDDFNELKKITTLLAKIKHGWNQAVIQTRR</sequence>
<evidence type="ECO:0000259" key="6">
    <source>
        <dbReference type="PROSITE" id="PS50158"/>
    </source>
</evidence>
<protein>
    <submittedName>
        <fullName evidence="8">Retrovirus-related Pol polyprotein from transposon TNT 1-94</fullName>
    </submittedName>
</protein>